<dbReference type="OrthoDB" id="5594999at2759"/>
<dbReference type="Pfam" id="PF01765">
    <property type="entry name" value="RRF"/>
    <property type="match status" value="1"/>
</dbReference>
<evidence type="ECO:0000256" key="2">
    <source>
        <dbReference type="ARBA" id="ARBA00022490"/>
    </source>
</evidence>
<evidence type="ECO:0000256" key="8">
    <source>
        <dbReference type="SAM" id="MobiDB-lite"/>
    </source>
</evidence>
<evidence type="ECO:0000256" key="7">
    <source>
        <dbReference type="PROSITE-ProRule" id="PRU00221"/>
    </source>
</evidence>
<dbReference type="InterPro" id="IPR020472">
    <property type="entry name" value="WD40_PAC1"/>
</dbReference>
<feature type="repeat" description="WD" evidence="7">
    <location>
        <begin position="806"/>
        <end position="824"/>
    </location>
</feature>
<dbReference type="GO" id="GO:0030488">
    <property type="term" value="P:tRNA methylation"/>
    <property type="evidence" value="ECO:0007669"/>
    <property type="project" value="TreeGrafter"/>
</dbReference>
<dbReference type="SUPFAM" id="SSF101908">
    <property type="entry name" value="Putative isomerase YbhE"/>
    <property type="match status" value="1"/>
</dbReference>
<dbReference type="SUPFAM" id="SSF55194">
    <property type="entry name" value="Ribosome recycling factor, RRF"/>
    <property type="match status" value="1"/>
</dbReference>
<feature type="compositionally biased region" description="Low complexity" evidence="8">
    <location>
        <begin position="1180"/>
        <end position="1193"/>
    </location>
</feature>
<dbReference type="PANTHER" id="PTHR14344:SF3">
    <property type="entry name" value="WD REPEAT-CONTAINING PROTEIN 6"/>
    <property type="match status" value="1"/>
</dbReference>
<dbReference type="InterPro" id="IPR036322">
    <property type="entry name" value="WD40_repeat_dom_sf"/>
</dbReference>
<dbReference type="InterPro" id="IPR051973">
    <property type="entry name" value="tRNA_Anticodon_Mtase-Reg"/>
</dbReference>
<comment type="subcellular location">
    <subcellularLocation>
        <location evidence="1">Cytoplasm</location>
    </subcellularLocation>
</comment>
<accession>A0A0F8B7L1</accession>
<dbReference type="PROSITE" id="PS00678">
    <property type="entry name" value="WD_REPEATS_1"/>
    <property type="match status" value="1"/>
</dbReference>
<evidence type="ECO:0000313" key="11">
    <source>
        <dbReference type="Proteomes" id="UP000034841"/>
    </source>
</evidence>
<evidence type="ECO:0000313" key="10">
    <source>
        <dbReference type="EMBL" id="KKF96905.1"/>
    </source>
</evidence>
<evidence type="ECO:0000256" key="1">
    <source>
        <dbReference type="ARBA" id="ARBA00004496"/>
    </source>
</evidence>
<dbReference type="Pfam" id="PF00400">
    <property type="entry name" value="WD40"/>
    <property type="match status" value="2"/>
</dbReference>
<reference evidence="10 11" key="1">
    <citation type="submission" date="2015-04" db="EMBL/GenBank/DDBJ databases">
        <title>Genome sequence of Ceratocystis platani, a major pathogen of plane trees.</title>
        <authorList>
            <person name="Belbahri L."/>
        </authorList>
    </citation>
    <scope>NUCLEOTIDE SEQUENCE [LARGE SCALE GENOMIC DNA]</scope>
    <source>
        <strain evidence="10 11">CFO</strain>
    </source>
</reference>
<keyword evidence="11" id="KW-1185">Reference proteome</keyword>
<dbReference type="EMBL" id="LBBL01000024">
    <property type="protein sequence ID" value="KKF96905.1"/>
    <property type="molecule type" value="Genomic_DNA"/>
</dbReference>
<dbReference type="InterPro" id="IPR023584">
    <property type="entry name" value="Ribosome_recyc_fac_dom"/>
</dbReference>
<keyword evidence="4" id="KW-0819">tRNA processing</keyword>
<gene>
    <name evidence="10" type="primary">RTT10</name>
    <name evidence="10" type="ORF">CFO_g737</name>
</gene>
<dbReference type="SMART" id="SM00320">
    <property type="entry name" value="WD40"/>
    <property type="match status" value="6"/>
</dbReference>
<dbReference type="InterPro" id="IPR019775">
    <property type="entry name" value="WD40_repeat_CS"/>
</dbReference>
<keyword evidence="5" id="KW-0677">Repeat</keyword>
<dbReference type="PROSITE" id="PS50082">
    <property type="entry name" value="WD_REPEATS_2"/>
    <property type="match status" value="2"/>
</dbReference>
<feature type="region of interest" description="Disordered" evidence="8">
    <location>
        <begin position="1169"/>
        <end position="1217"/>
    </location>
</feature>
<keyword evidence="2" id="KW-0963">Cytoplasm</keyword>
<evidence type="ECO:0000256" key="6">
    <source>
        <dbReference type="ARBA" id="ARBA00038255"/>
    </source>
</evidence>
<dbReference type="PRINTS" id="PR00320">
    <property type="entry name" value="GPROTEINBRPT"/>
</dbReference>
<proteinExistence type="inferred from homology"/>
<name>A0A0F8B7L1_CERFI</name>
<dbReference type="SUPFAM" id="SSF50978">
    <property type="entry name" value="WD40 repeat-like"/>
    <property type="match status" value="2"/>
</dbReference>
<evidence type="ECO:0000256" key="3">
    <source>
        <dbReference type="ARBA" id="ARBA00022574"/>
    </source>
</evidence>
<organism evidence="10 11">
    <name type="scientific">Ceratocystis fimbriata f. sp. platani</name>
    <dbReference type="NCBI Taxonomy" id="88771"/>
    <lineage>
        <taxon>Eukaryota</taxon>
        <taxon>Fungi</taxon>
        <taxon>Dikarya</taxon>
        <taxon>Ascomycota</taxon>
        <taxon>Pezizomycotina</taxon>
        <taxon>Sordariomycetes</taxon>
        <taxon>Hypocreomycetidae</taxon>
        <taxon>Microascales</taxon>
        <taxon>Ceratocystidaceae</taxon>
        <taxon>Ceratocystis</taxon>
    </lineage>
</organism>
<evidence type="ECO:0000259" key="9">
    <source>
        <dbReference type="Pfam" id="PF01765"/>
    </source>
</evidence>
<comment type="similarity">
    <text evidence="6">Belongs to the WD repeat WDR6 family.</text>
</comment>
<dbReference type="PANTHER" id="PTHR14344">
    <property type="entry name" value="WD REPEAT PROTEIN"/>
    <property type="match status" value="1"/>
</dbReference>
<evidence type="ECO:0000256" key="4">
    <source>
        <dbReference type="ARBA" id="ARBA00022694"/>
    </source>
</evidence>
<dbReference type="InterPro" id="IPR036191">
    <property type="entry name" value="RRF_sf"/>
</dbReference>
<dbReference type="Gene3D" id="3.30.1360.40">
    <property type="match status" value="1"/>
</dbReference>
<protein>
    <submittedName>
        <fullName evidence="10">Regulator of Ty1 transposition protein 10</fullName>
    </submittedName>
</protein>
<dbReference type="Proteomes" id="UP000034841">
    <property type="component" value="Unassembled WGS sequence"/>
</dbReference>
<comment type="caution">
    <text evidence="10">The sequence shown here is derived from an EMBL/GenBank/DDBJ whole genome shotgun (WGS) entry which is preliminary data.</text>
</comment>
<sequence length="1401" mass="150596">MASQTPPLSSATASASQPRFQRHLALLPVTALAFYTAQHNGRLYVLAAEDNVLNVYESRPRDAAPALCCALKVFDAQAIHGIHIGTATTSEANPESVLAPILIWGGQSVTLIPSLMLEDAIANGRMLLDTCLLVETKTSDWIYDGLISPFDPSRGLLVLAHNEVLPVTLAANHSIVLGSIFSISRPILYSANLCWTAPTTVLVAAGTVFGEILVWNYHIADAHSTKPATAELLHVFTGHEGSIFGVQISSEFTGTDPTSRPLRLLASCSDDRTIRVWDISERASSQARTSIASAAEPLSSSSTISALHQPRETGFGDSPGALAKEGESPLAMAMGHLSRIWHVKFPSTPLVSSADKFVLPVYSFGEDTTVQLWHFEFTWASLLNETSASKPPSTLKHIASYANHDGKHLWSAALLGDSPLPQIATGGADGKISIIEQGNSRESDCSGNHMDVMVLQDASPNSGSKDSDGLRQYTFVTDDCLVATTKSGKLKTGTFSQGEFDTAAVWVDVATDQDTSDNLRSCTTMTSPGTGHAVLGTSRGHIYVYSLGKGLQKLATLSGKIMQLISLNTGARNSAIQVLVTVFNSPETKILTIDVDAGSIASELILEGVDERFIVTAAAFVGDFLVVGSRSGFLSVLCTTTNNNNQYKLVSEIPPRAFDAVTCIAALPGHEAAESPCFLTTGRDGKYRIYQISAVTGMASLFHEVSLPFGPVVETAWFSSESLDLIICGFRSTRLVVWNESKREQIASVECGGAHRVFAHTASADPNRLRVAFTKASKVYVHSQLKPAFRSLKKGVHGREIRTVAPCGRYLASGSEDTTIRIWEYIGDKTVGRGSMSCVAQLSTHVSGLQSLRWVANEWLFSSSGNEEFFVWRIRKLDAKIAGLAAMFQGQLPDKSRDGDLRITDIDVRVISMADVDNPEFRIHMAFSNSELKTYAYSPSSGFRLLASGNFTGACLLQIRELEKSGAGVGDDVLPPVLTASTDGHLALWEVSRRSDSDVSSGVEKYELMLATTTHQNSPKAFDINYFETPDGAHGYLVVTGGDDNAIGIVRYVSSTLGVSTAPAPSAAYKVTGKFAIRKAHAAAINGLAIGSRGARPTDDTCSFVSASNDQRVKLWRVRGVQSGDISVEMLQNAYSGVADAGPHVMPGGVPRVAVTRAFSRSATLYKKDKYAKGGKKPPKSSSVPGSSGSGPSASEGHDNEHPAADPQQPRDLADVESRWARTEAHYVSALQQFKAGGSFNPDVLGAIPVRVGSGKDTKTYPLRELAQVVPRTARSISLLAFEKGYIKPLMSAIQASPDFNQQPQPDADNELELVLRTEAVSISEMTKKLGELCHAWREQVRNIRAKREKVIQAWTKDKTILPDLAKLASADLLKATQKHLKAVDTAEAQAAKEIKRKASS</sequence>
<dbReference type="InterPro" id="IPR015943">
    <property type="entry name" value="WD40/YVTN_repeat-like_dom_sf"/>
</dbReference>
<feature type="domain" description="Ribosome recycling factor" evidence="9">
    <location>
        <begin position="1231"/>
        <end position="1395"/>
    </location>
</feature>
<dbReference type="Gene3D" id="1.10.132.20">
    <property type="entry name" value="Ribosome-recycling factor"/>
    <property type="match status" value="1"/>
</dbReference>
<keyword evidence="3 7" id="KW-0853">WD repeat</keyword>
<evidence type="ECO:0000256" key="5">
    <source>
        <dbReference type="ARBA" id="ARBA00022737"/>
    </source>
</evidence>
<dbReference type="InterPro" id="IPR001680">
    <property type="entry name" value="WD40_rpt"/>
</dbReference>
<feature type="repeat" description="WD" evidence="7">
    <location>
        <begin position="236"/>
        <end position="287"/>
    </location>
</feature>
<dbReference type="GO" id="GO:0005737">
    <property type="term" value="C:cytoplasm"/>
    <property type="evidence" value="ECO:0007669"/>
    <property type="project" value="UniProtKB-SubCell"/>
</dbReference>
<dbReference type="Gene3D" id="2.130.10.10">
    <property type="entry name" value="YVTN repeat-like/Quinoprotein amine dehydrogenase"/>
    <property type="match status" value="3"/>
</dbReference>